<evidence type="ECO:0000313" key="2">
    <source>
        <dbReference type="Proteomes" id="UP000699462"/>
    </source>
</evidence>
<protein>
    <submittedName>
        <fullName evidence="1">Uncharacterized protein</fullName>
    </submittedName>
</protein>
<gene>
    <name evidence="1" type="ORF">P879_05084</name>
</gene>
<sequence>MTTCGDAAMGIHHFRDRGHHQLQYDADRGGRTLSLGGPTPTFSETCLRPGHSSISATSSESSITSGLSDLASSSHTITAAAGSFGHRFGDADYSVRQSVLSSWSQHEITVDDMAISERCGLNVTNERCSRFNGYGWNGRGRDPNTYAGRFPMEPSATDVALAEVTNMRDSPPYCSLVPTHTTQSVCPECRTEHYQLEQCRCHCHGNGLLNGSIVDPGNESLNNTHRFNTFDNERTPTKLLCSLNMTHPGFPALVNSTRGGYRTSSEQHPSTSYFGFRTYGAFVPTSVSGVIDERTSENDILGLSPPSPSSLDLTGDVRTVNMPALDQNPLRTWL</sequence>
<name>A0A8T0D9E3_9TREM</name>
<accession>A0A8T0D9E3</accession>
<proteinExistence type="predicted"/>
<dbReference type="AlphaFoldDB" id="A0A8T0D9E3"/>
<dbReference type="EMBL" id="JTDF01008626">
    <property type="protein sequence ID" value="KAF8564463.1"/>
    <property type="molecule type" value="Genomic_DNA"/>
</dbReference>
<reference evidence="1 2" key="1">
    <citation type="submission" date="2019-07" db="EMBL/GenBank/DDBJ databases">
        <title>Annotation for the trematode Paragonimus westermani.</title>
        <authorList>
            <person name="Choi Y.-J."/>
        </authorList>
    </citation>
    <scope>NUCLEOTIDE SEQUENCE [LARGE SCALE GENOMIC DNA]</scope>
    <source>
        <strain evidence="1">180907_Pwestermani</strain>
    </source>
</reference>
<dbReference type="Proteomes" id="UP000699462">
    <property type="component" value="Unassembled WGS sequence"/>
</dbReference>
<keyword evidence="2" id="KW-1185">Reference proteome</keyword>
<dbReference type="OrthoDB" id="6251572at2759"/>
<comment type="caution">
    <text evidence="1">The sequence shown here is derived from an EMBL/GenBank/DDBJ whole genome shotgun (WGS) entry which is preliminary data.</text>
</comment>
<evidence type="ECO:0000313" key="1">
    <source>
        <dbReference type="EMBL" id="KAF8564463.1"/>
    </source>
</evidence>
<organism evidence="1 2">
    <name type="scientific">Paragonimus westermani</name>
    <dbReference type="NCBI Taxonomy" id="34504"/>
    <lineage>
        <taxon>Eukaryota</taxon>
        <taxon>Metazoa</taxon>
        <taxon>Spiralia</taxon>
        <taxon>Lophotrochozoa</taxon>
        <taxon>Platyhelminthes</taxon>
        <taxon>Trematoda</taxon>
        <taxon>Digenea</taxon>
        <taxon>Plagiorchiida</taxon>
        <taxon>Troglotremata</taxon>
        <taxon>Troglotrematidae</taxon>
        <taxon>Paragonimus</taxon>
    </lineage>
</organism>